<keyword evidence="1" id="KW-0315">Glutamine amidotransferase</keyword>
<dbReference type="NCBIfam" id="TIGR03442">
    <property type="entry name" value="ergothioneine biosynthesis protein EgtC"/>
    <property type="match status" value="1"/>
</dbReference>
<comment type="pathway">
    <text evidence="1">Amino-acid biosynthesis; ergothioneine biosynthesis.</text>
</comment>
<reference evidence="4" key="1">
    <citation type="journal article" date="2019" name="Int. J. Syst. Evol. Microbiol.">
        <title>The Global Catalogue of Microorganisms (GCM) 10K type strain sequencing project: providing services to taxonomists for standard genome sequencing and annotation.</title>
        <authorList>
            <consortium name="The Broad Institute Genomics Platform"/>
            <consortium name="The Broad Institute Genome Sequencing Center for Infectious Disease"/>
            <person name="Wu L."/>
            <person name="Ma J."/>
        </authorList>
    </citation>
    <scope>NUCLEOTIDE SEQUENCE [LARGE SCALE GENOMIC DNA]</scope>
    <source>
        <strain evidence="4">CGMCC 4.7241</strain>
    </source>
</reference>
<keyword evidence="4" id="KW-1185">Reference proteome</keyword>
<dbReference type="SUPFAM" id="SSF56235">
    <property type="entry name" value="N-terminal nucleophile aminohydrolases (Ntn hydrolases)"/>
    <property type="match status" value="1"/>
</dbReference>
<dbReference type="InterPro" id="IPR017932">
    <property type="entry name" value="GATase_2_dom"/>
</dbReference>
<comment type="caution">
    <text evidence="3">The sequence shown here is derived from an EMBL/GenBank/DDBJ whole genome shotgun (WGS) entry which is preliminary data.</text>
</comment>
<accession>A0ABV7Y4S8</accession>
<dbReference type="PROSITE" id="PS51278">
    <property type="entry name" value="GATASE_TYPE_2"/>
    <property type="match status" value="1"/>
</dbReference>
<dbReference type="RefSeq" id="WP_205120141.1">
    <property type="nucleotide sequence ID" value="NZ_JAFBCM010000001.1"/>
</dbReference>
<keyword evidence="1" id="KW-0378">Hydrolase</keyword>
<evidence type="ECO:0000313" key="4">
    <source>
        <dbReference type="Proteomes" id="UP001595699"/>
    </source>
</evidence>
<dbReference type="InterPro" id="IPR017808">
    <property type="entry name" value="EgtC"/>
</dbReference>
<dbReference type="InterPro" id="IPR052373">
    <property type="entry name" value="Gamma-glu_amide_hydrolase"/>
</dbReference>
<dbReference type="InterPro" id="IPR029055">
    <property type="entry name" value="Ntn_hydrolases_N"/>
</dbReference>
<dbReference type="Proteomes" id="UP001595699">
    <property type="component" value="Unassembled WGS sequence"/>
</dbReference>
<dbReference type="EC" id="3.5.1.118" evidence="1"/>
<organism evidence="3 4">
    <name type="scientific">Tenggerimyces flavus</name>
    <dbReference type="NCBI Taxonomy" id="1708749"/>
    <lineage>
        <taxon>Bacteria</taxon>
        <taxon>Bacillati</taxon>
        <taxon>Actinomycetota</taxon>
        <taxon>Actinomycetes</taxon>
        <taxon>Propionibacteriales</taxon>
        <taxon>Nocardioidaceae</taxon>
        <taxon>Tenggerimyces</taxon>
    </lineage>
</organism>
<dbReference type="InterPro" id="IPR032889">
    <property type="entry name" value="EgtC_Actinobacteria"/>
</dbReference>
<dbReference type="HAMAP" id="MF_02036">
    <property type="entry name" value="EgtC"/>
    <property type="match status" value="1"/>
</dbReference>
<dbReference type="PANTHER" id="PTHR43187:SF2">
    <property type="entry name" value="GAMMA-GLUTAMYL-HERCYNYLCYSTEINE SULFOXIDE HYDROLASE"/>
    <property type="match status" value="1"/>
</dbReference>
<name>A0ABV7Y4S8_9ACTN</name>
<dbReference type="PANTHER" id="PTHR43187">
    <property type="entry name" value="GLUTAMINE AMIDOTRANSFERASE DUG3-RELATED"/>
    <property type="match status" value="1"/>
</dbReference>
<dbReference type="Gene3D" id="3.60.20.10">
    <property type="entry name" value="Glutamine Phosphoribosylpyrophosphate, subunit 1, domain 1"/>
    <property type="match status" value="1"/>
</dbReference>
<feature type="domain" description="Glutamine amidotransferase type-2" evidence="2">
    <location>
        <begin position="2"/>
        <end position="244"/>
    </location>
</feature>
<comment type="catalytic activity">
    <reaction evidence="1">
        <text>gamma-L-glutamyl-hercynylcysteine S-oxide + H2O = S-(hercyn-2-yl)-L-cysteine S-oxide + L-glutamate</text>
        <dbReference type="Rhea" id="RHEA:42684"/>
        <dbReference type="ChEBI" id="CHEBI:15377"/>
        <dbReference type="ChEBI" id="CHEBI:29985"/>
        <dbReference type="ChEBI" id="CHEBI:82703"/>
        <dbReference type="ChEBI" id="CHEBI:82706"/>
        <dbReference type="EC" id="3.5.1.118"/>
    </reaction>
</comment>
<dbReference type="CDD" id="cd01908">
    <property type="entry name" value="YafJ"/>
    <property type="match status" value="1"/>
</dbReference>
<comment type="function">
    <text evidence="1">Catalyzes the hydrolysis of the gamma-glutamyl amide bond of hercynyl-gamma-L-glutamyl-L-cysteine sulfoxide to produce hercynylcysteine sulfoxide, a step in the biosynthesis pathway of ergothioneine.</text>
</comment>
<dbReference type="Pfam" id="PF13522">
    <property type="entry name" value="GATase_6"/>
    <property type="match status" value="1"/>
</dbReference>
<evidence type="ECO:0000313" key="3">
    <source>
        <dbReference type="EMBL" id="MFC3760033.1"/>
    </source>
</evidence>
<proteinExistence type="inferred from homology"/>
<protein>
    <recommendedName>
        <fullName evidence="1">Gamma-glutamyl-hercynylcysteine sulfoxide hydrolase</fullName>
        <ecNumber evidence="1">3.5.1.118</ecNumber>
    </recommendedName>
    <alternativeName>
        <fullName evidence="1">Gamma-glutamyl hercynylcysteine S-oxide hydrolase</fullName>
    </alternativeName>
</protein>
<dbReference type="EMBL" id="JBHRZH010000004">
    <property type="protein sequence ID" value="MFC3760033.1"/>
    <property type="molecule type" value="Genomic_DNA"/>
</dbReference>
<evidence type="ECO:0000256" key="1">
    <source>
        <dbReference type="HAMAP-Rule" id="MF_02036"/>
    </source>
</evidence>
<evidence type="ECO:0000259" key="2">
    <source>
        <dbReference type="PROSITE" id="PS51278"/>
    </source>
</evidence>
<gene>
    <name evidence="1 3" type="primary">egtC</name>
    <name evidence="3" type="ORF">ACFOUW_04235</name>
</gene>
<sequence>MCRHLGYLGAPISLASLVMAPSHSLYEQSWAPRRQRHGTVNADGFGVGWYVPSVRPEPARYRRSVPIWNDPSFASLAPTVSSGCVVAAVRSATAGYPADESNAAPFTFGRWLFSHNGRVSDWSQVRKLLPVDTEVHESLAPVDSAALFGLAVSLWRADASLGDGLVGVVSAVLAAGGGRLNLLASDGSSLAATACGDTLFALTLADGVVLASEPYDDSPAWQEIPDNSLVEVDSAGLRVTSIAL</sequence>